<evidence type="ECO:0000256" key="2">
    <source>
        <dbReference type="ARBA" id="ARBA00023134"/>
    </source>
</evidence>
<dbReference type="VEuPathDB" id="TriTrypDB:Tc_MARK_5926"/>
<evidence type="ECO:0000313" key="4">
    <source>
        <dbReference type="Proteomes" id="UP000246121"/>
    </source>
</evidence>
<dbReference type="PROSITE" id="PS51420">
    <property type="entry name" value="RHO"/>
    <property type="match status" value="1"/>
</dbReference>
<dbReference type="SUPFAM" id="SSF52540">
    <property type="entry name" value="P-loop containing nucleoside triphosphate hydrolases"/>
    <property type="match status" value="1"/>
</dbReference>
<comment type="caution">
    <text evidence="3">The sequence shown here is derived from an EMBL/GenBank/DDBJ whole genome shotgun (WGS) entry which is preliminary data.</text>
</comment>
<dbReference type="InterPro" id="IPR027417">
    <property type="entry name" value="P-loop_NTPase"/>
</dbReference>
<protein>
    <submittedName>
        <fullName evidence="3">Putative rho-like GTP binding protein</fullName>
    </submittedName>
</protein>
<dbReference type="VEuPathDB" id="TriTrypDB:TcCL_NonESM07919"/>
<dbReference type="AlphaFoldDB" id="A0A2V2V9R8"/>
<name>A0A2V2V9R8_TRYCR</name>
<dbReference type="PANTHER" id="PTHR24072">
    <property type="entry name" value="RHO FAMILY GTPASE"/>
    <property type="match status" value="1"/>
</dbReference>
<dbReference type="VEuPathDB" id="TriTrypDB:TCSYLVIO_007199"/>
<gene>
    <name evidence="3" type="ORF">C4B63_38g51</name>
</gene>
<dbReference type="PRINTS" id="PR00449">
    <property type="entry name" value="RASTRNSFRMNG"/>
</dbReference>
<dbReference type="VEuPathDB" id="TriTrypDB:TcBrA4_0055270"/>
<dbReference type="GO" id="GO:0003924">
    <property type="term" value="F:GTPase activity"/>
    <property type="evidence" value="ECO:0007669"/>
    <property type="project" value="InterPro"/>
</dbReference>
<dbReference type="SMART" id="SM00173">
    <property type="entry name" value="RAS"/>
    <property type="match status" value="1"/>
</dbReference>
<dbReference type="VEuPathDB" id="TriTrypDB:TcYC6_0025470"/>
<dbReference type="GO" id="GO:0007264">
    <property type="term" value="P:small GTPase-mediated signal transduction"/>
    <property type="evidence" value="ECO:0007669"/>
    <property type="project" value="InterPro"/>
</dbReference>
<organism evidence="3 4">
    <name type="scientific">Trypanosoma cruzi</name>
    <dbReference type="NCBI Taxonomy" id="5693"/>
    <lineage>
        <taxon>Eukaryota</taxon>
        <taxon>Discoba</taxon>
        <taxon>Euglenozoa</taxon>
        <taxon>Kinetoplastea</taxon>
        <taxon>Metakinetoplastina</taxon>
        <taxon>Trypanosomatida</taxon>
        <taxon>Trypanosomatidae</taxon>
        <taxon>Trypanosoma</taxon>
        <taxon>Schizotrypanum</taxon>
    </lineage>
</organism>
<dbReference type="VEuPathDB" id="TriTrypDB:TcCLB.506649.40"/>
<dbReference type="CDD" id="cd00157">
    <property type="entry name" value="Rho"/>
    <property type="match status" value="1"/>
</dbReference>
<dbReference type="VEuPathDB" id="TriTrypDB:ECC02_005299"/>
<dbReference type="InterPro" id="IPR001806">
    <property type="entry name" value="Small_GTPase"/>
</dbReference>
<dbReference type="VEuPathDB" id="TriTrypDB:TcG_03698"/>
<dbReference type="EMBL" id="PRFA01000038">
    <property type="protein sequence ID" value="PWU92332.1"/>
    <property type="molecule type" value="Genomic_DNA"/>
</dbReference>
<sequence>MEETLHCKVILLGDGKVGKTCLQYSFANGLEYLAGYREYQKTAIENYELLLPINDSNEGVGGSRIVRLGLWDTAGQEEFDELRRMCYTSTVAPVAQAGDGNASGAAGNPKPPSSPSPCDVSVFILCFAWDDPHSLTNVQMRWYREIRRVEQDLAFLGNGSHYRPFNVLLCGTKFDLRVDADQRGITEGMVTREQAYTVQKSIKADALVTCSSKTGFGVRDVFHTAMLLWLQRQPQYARELTPNFLEALPIDGDCDNDNGVVDTSNKQSIERQSCQLF</sequence>
<reference evidence="3 4" key="1">
    <citation type="journal article" date="2018" name="Microb. Genom.">
        <title>Expanding an expanded genome: long-read sequencing of Trypanosoma cruzi.</title>
        <authorList>
            <person name="Berna L."/>
            <person name="Rodriguez M."/>
            <person name="Chiribao M.L."/>
            <person name="Parodi-Talice A."/>
            <person name="Pita S."/>
            <person name="Rijo G."/>
            <person name="Alvarez-Valin F."/>
            <person name="Robello C."/>
        </authorList>
    </citation>
    <scope>NUCLEOTIDE SEQUENCE [LARGE SCALE GENOMIC DNA]</scope>
    <source>
        <strain evidence="3 4">Dm28c</strain>
    </source>
</reference>
<dbReference type="Proteomes" id="UP000246121">
    <property type="component" value="Unassembled WGS sequence"/>
</dbReference>
<keyword evidence="1" id="KW-0547">Nucleotide-binding</keyword>
<dbReference type="Gene3D" id="3.40.50.300">
    <property type="entry name" value="P-loop containing nucleotide triphosphate hydrolases"/>
    <property type="match status" value="1"/>
</dbReference>
<dbReference type="SMART" id="SM00174">
    <property type="entry name" value="RHO"/>
    <property type="match status" value="1"/>
</dbReference>
<dbReference type="PROSITE" id="PS51419">
    <property type="entry name" value="RAB"/>
    <property type="match status" value="1"/>
</dbReference>
<dbReference type="VEuPathDB" id="TriTrypDB:C4B63_38g51"/>
<dbReference type="VEuPathDB" id="TriTrypDB:BCY84_19911"/>
<dbReference type="InterPro" id="IPR003578">
    <property type="entry name" value="Small_GTPase_Rho"/>
</dbReference>
<dbReference type="GO" id="GO:0005525">
    <property type="term" value="F:GTP binding"/>
    <property type="evidence" value="ECO:0007669"/>
    <property type="project" value="UniProtKB-KW"/>
</dbReference>
<accession>A0A2V2V9R8</accession>
<evidence type="ECO:0000256" key="1">
    <source>
        <dbReference type="ARBA" id="ARBA00022741"/>
    </source>
</evidence>
<dbReference type="VEuPathDB" id="TriTrypDB:C3747_148g72"/>
<keyword evidence="2" id="KW-0342">GTP-binding</keyword>
<dbReference type="SMART" id="SM00175">
    <property type="entry name" value="RAB"/>
    <property type="match status" value="1"/>
</dbReference>
<dbReference type="VEuPathDB" id="TriTrypDB:TcCLB.508351.50"/>
<dbReference type="PROSITE" id="PS51421">
    <property type="entry name" value="RAS"/>
    <property type="match status" value="1"/>
</dbReference>
<dbReference type="Pfam" id="PF00071">
    <property type="entry name" value="Ras"/>
    <property type="match status" value="2"/>
</dbReference>
<evidence type="ECO:0000313" key="3">
    <source>
        <dbReference type="EMBL" id="PWU92332.1"/>
    </source>
</evidence>
<proteinExistence type="predicted"/>